<organism evidence="9">
    <name type="scientific">Spathaspora passalidarum (strain NRRL Y-27907 / 11-Y1)</name>
    <dbReference type="NCBI Taxonomy" id="619300"/>
    <lineage>
        <taxon>Eukaryota</taxon>
        <taxon>Fungi</taxon>
        <taxon>Dikarya</taxon>
        <taxon>Ascomycota</taxon>
        <taxon>Saccharomycotina</taxon>
        <taxon>Pichiomycetes</taxon>
        <taxon>Debaryomycetaceae</taxon>
        <taxon>Spathaspora</taxon>
    </lineage>
</organism>
<evidence type="ECO:0000259" key="7">
    <source>
        <dbReference type="Pfam" id="PF05843"/>
    </source>
</evidence>
<name>G3ALN2_SPAPN</name>
<evidence type="ECO:0000313" key="9">
    <source>
        <dbReference type="Proteomes" id="UP000000709"/>
    </source>
</evidence>
<dbReference type="Gene3D" id="1.25.40.1040">
    <property type="match status" value="1"/>
</dbReference>
<protein>
    <recommendedName>
        <fullName evidence="3 4">mRNA 3'-end-processing protein RNA14</fullName>
    </recommendedName>
</protein>
<dbReference type="eggNOG" id="KOG1914">
    <property type="taxonomic scope" value="Eukaryota"/>
</dbReference>
<comment type="subcellular location">
    <subcellularLocation>
        <location evidence="4">Nucleus</location>
    </subcellularLocation>
    <subcellularLocation>
        <location evidence="4">Cytoplasm</location>
    </subcellularLocation>
    <text evidence="4">Nucleus and/or cytoplasm.</text>
</comment>
<dbReference type="AlphaFoldDB" id="G3ALN2"/>
<dbReference type="STRING" id="619300.G3ALN2"/>
<dbReference type="InParanoid" id="G3ALN2"/>
<keyword evidence="2 4" id="KW-0539">Nucleus</keyword>
<evidence type="ECO:0000256" key="4">
    <source>
        <dbReference type="RuleBase" id="RU369035"/>
    </source>
</evidence>
<dbReference type="GO" id="GO:0005634">
    <property type="term" value="C:nucleus"/>
    <property type="evidence" value="ECO:0007669"/>
    <property type="project" value="UniProtKB-SubCell"/>
</dbReference>
<dbReference type="GO" id="GO:0180010">
    <property type="term" value="P:co-transcriptional mRNA 3'-end processing, cleavage and polyadenylation pathway"/>
    <property type="evidence" value="ECO:0007669"/>
    <property type="project" value="UniProtKB-UniRule"/>
</dbReference>
<feature type="region of interest" description="Disordered" evidence="6">
    <location>
        <begin position="619"/>
        <end position="642"/>
    </location>
</feature>
<evidence type="ECO:0000256" key="2">
    <source>
        <dbReference type="ARBA" id="ARBA00023242"/>
    </source>
</evidence>
<keyword evidence="5" id="KW-0175">Coiled coil</keyword>
<dbReference type="HOGENOM" id="CLU_007630_0_1_1"/>
<feature type="compositionally biased region" description="Acidic residues" evidence="6">
    <location>
        <begin position="620"/>
        <end position="631"/>
    </location>
</feature>
<evidence type="ECO:0000313" key="8">
    <source>
        <dbReference type="EMBL" id="EGW33275.1"/>
    </source>
</evidence>
<dbReference type="InterPro" id="IPR003107">
    <property type="entry name" value="HAT"/>
</dbReference>
<dbReference type="RefSeq" id="XP_007374790.1">
    <property type="nucleotide sequence ID" value="XM_007374728.1"/>
</dbReference>
<dbReference type="FunCoup" id="G3ALN2">
    <property type="interactions" value="1219"/>
</dbReference>
<proteinExistence type="predicted"/>
<dbReference type="Proteomes" id="UP000000709">
    <property type="component" value="Unassembled WGS sequence"/>
</dbReference>
<evidence type="ECO:0000256" key="1">
    <source>
        <dbReference type="ARBA" id="ARBA00022737"/>
    </source>
</evidence>
<dbReference type="GeneID" id="18870890"/>
<gene>
    <name evidence="8" type="ORF">SPAPADRAFT_151132</name>
</gene>
<dbReference type="InterPro" id="IPR045243">
    <property type="entry name" value="Rna14-like"/>
</dbReference>
<comment type="function">
    <text evidence="4">Component of the cleavage factor IA (CFIA) complex, which is involved in the endonucleolytic cleavage during polyadenylation-dependent pre-mRNA 3'-end formation.</text>
</comment>
<accession>G3ALN2</accession>
<dbReference type="OrthoDB" id="26282at2759"/>
<evidence type="ECO:0000256" key="5">
    <source>
        <dbReference type="SAM" id="Coils"/>
    </source>
</evidence>
<evidence type="ECO:0000256" key="6">
    <source>
        <dbReference type="SAM" id="MobiDB-lite"/>
    </source>
</evidence>
<keyword evidence="4" id="KW-0963">Cytoplasm</keyword>
<sequence>MPSNMFIQQTKKRLTLDKIGQLEEDLESDPLNYIKWNKLIEQVIAKDNQEQVRAVYTKYLSIFKFDGPSWCKYIRYELNRGEKQKVESLFQQCFAITDSVELCRLYVDYVRSAADFITGGEQARGTVIQAFEFAIGKVGIDINSDGLWNDYLGFLKSWTPSANWEQQQKVDLVRKVYKKYLVIPTENIETSWSQYTKWENELNPATAQKFISEKSAEFMLARSWHTEWNNLTEKKLKRTVSPYSVVGEHQETIHHQLNLWLKWIELEKKNTLEIKDETLIEKRISYVYKQATYALPFVPQLWFTYSKYLLFNNEEANLGACIALLKDGASLNPKSMLLSFQLAELYEKDGSFDNAKETFNDLINALTNEFNGVKSQINELNEQLKQKTEDDNEENSETTEKKEFKISLADSKRLVKLEEIQQRLADSITLAYIKLMVASKRARDIKEARNVFKTARKFENIGYEIFVESALLEHYTGNPKTALKIFDLGKKFFSTNGKFLLAYLDYLIMINDAEAMRSTLQTSDTSISKEISSISESLALGDLDPITKERKEKELKIKKEYLRKLFKKYISFAADYLQMDVTNSFVKKYEQLLPEDDPIDLFTDRYKLGQSNLIKKTEIGGDEYSDNEDEEPRTKKRRVSRKAQEEVNTVVQNIQESTTQITEQETKPQDSFVGPSIIALMGALPNASYFGLPSESVFDSEKLVTLFANLSNIPQ</sequence>
<dbReference type="GO" id="GO:0003729">
    <property type="term" value="F:mRNA binding"/>
    <property type="evidence" value="ECO:0007669"/>
    <property type="project" value="TreeGrafter"/>
</dbReference>
<dbReference type="SUPFAM" id="SSF48452">
    <property type="entry name" value="TPR-like"/>
    <property type="match status" value="2"/>
</dbReference>
<keyword evidence="1" id="KW-0677">Repeat</keyword>
<keyword evidence="4" id="KW-0507">mRNA processing</keyword>
<dbReference type="InterPro" id="IPR011990">
    <property type="entry name" value="TPR-like_helical_dom_sf"/>
</dbReference>
<dbReference type="Pfam" id="PF05843">
    <property type="entry name" value="Suf"/>
    <property type="match status" value="1"/>
</dbReference>
<dbReference type="PANTHER" id="PTHR19980">
    <property type="entry name" value="RNA CLEAVAGE STIMULATION FACTOR"/>
    <property type="match status" value="1"/>
</dbReference>
<dbReference type="EMBL" id="GL996501">
    <property type="protein sequence ID" value="EGW33275.1"/>
    <property type="molecule type" value="Genomic_DNA"/>
</dbReference>
<keyword evidence="9" id="KW-1185">Reference proteome</keyword>
<dbReference type="KEGG" id="spaa:SPAPADRAFT_151132"/>
<dbReference type="SMART" id="SM00386">
    <property type="entry name" value="HAT"/>
    <property type="match status" value="8"/>
</dbReference>
<feature type="coiled-coil region" evidence="5">
    <location>
        <begin position="363"/>
        <end position="401"/>
    </location>
</feature>
<reference evidence="8 9" key="1">
    <citation type="journal article" date="2011" name="Proc. Natl. Acad. Sci. U.S.A.">
        <title>Comparative genomics of xylose-fermenting fungi for enhanced biofuel production.</title>
        <authorList>
            <person name="Wohlbach D.J."/>
            <person name="Kuo A."/>
            <person name="Sato T.K."/>
            <person name="Potts K.M."/>
            <person name="Salamov A.A."/>
            <person name="LaButti K.M."/>
            <person name="Sun H."/>
            <person name="Clum A."/>
            <person name="Pangilinan J.L."/>
            <person name="Lindquist E.A."/>
            <person name="Lucas S."/>
            <person name="Lapidus A."/>
            <person name="Jin M."/>
            <person name="Gunawan C."/>
            <person name="Balan V."/>
            <person name="Dale B.E."/>
            <person name="Jeffries T.W."/>
            <person name="Zinkel R."/>
            <person name="Barry K.W."/>
            <person name="Grigoriev I.V."/>
            <person name="Gasch A.P."/>
        </authorList>
    </citation>
    <scope>NUCLEOTIDE SEQUENCE [LARGE SCALE GENOMIC DNA]</scope>
    <source>
        <strain evidence="9">NRRL Y-27907 / 11-Y1</strain>
    </source>
</reference>
<dbReference type="PANTHER" id="PTHR19980:SF0">
    <property type="entry name" value="CLEAVAGE STIMULATION FACTOR SUBUNIT 3"/>
    <property type="match status" value="1"/>
</dbReference>
<dbReference type="GO" id="GO:0005737">
    <property type="term" value="C:cytoplasm"/>
    <property type="evidence" value="ECO:0007669"/>
    <property type="project" value="UniProtKB-SubCell"/>
</dbReference>
<dbReference type="OMA" id="PKRQYFK"/>
<dbReference type="InterPro" id="IPR008847">
    <property type="entry name" value="Suf"/>
</dbReference>
<feature type="domain" description="Suppressor of forked" evidence="7">
    <location>
        <begin position="17"/>
        <end position="619"/>
    </location>
</feature>
<evidence type="ECO:0000256" key="3">
    <source>
        <dbReference type="ARBA" id="ARBA00026188"/>
    </source>
</evidence>